<dbReference type="EMBL" id="WELI01000001">
    <property type="protein sequence ID" value="KAB7732823.1"/>
    <property type="molecule type" value="Genomic_DNA"/>
</dbReference>
<dbReference type="Proteomes" id="UP000488299">
    <property type="component" value="Unassembled WGS sequence"/>
</dbReference>
<gene>
    <name evidence="2" type="ORF">F5984_02410</name>
</gene>
<evidence type="ECO:0008006" key="4">
    <source>
        <dbReference type="Google" id="ProtNLM"/>
    </source>
</evidence>
<dbReference type="RefSeq" id="WP_152122451.1">
    <property type="nucleotide sequence ID" value="NZ_WELI01000001.1"/>
</dbReference>
<keyword evidence="1" id="KW-0732">Signal</keyword>
<organism evidence="2 3">
    <name type="scientific">Rudanella paleaurantiibacter</name>
    <dbReference type="NCBI Taxonomy" id="2614655"/>
    <lineage>
        <taxon>Bacteria</taxon>
        <taxon>Pseudomonadati</taxon>
        <taxon>Bacteroidota</taxon>
        <taxon>Cytophagia</taxon>
        <taxon>Cytophagales</taxon>
        <taxon>Cytophagaceae</taxon>
        <taxon>Rudanella</taxon>
    </lineage>
</organism>
<accession>A0A7J5U550</accession>
<evidence type="ECO:0000313" key="2">
    <source>
        <dbReference type="EMBL" id="KAB7732823.1"/>
    </source>
</evidence>
<dbReference type="AlphaFoldDB" id="A0A7J5U550"/>
<name>A0A7J5U550_9BACT</name>
<reference evidence="2 3" key="1">
    <citation type="submission" date="2019-10" db="EMBL/GenBank/DDBJ databases">
        <title>Rudanella paleaurantiibacter sp. nov., isolated from sludge.</title>
        <authorList>
            <person name="Xu S.Q."/>
        </authorList>
    </citation>
    <scope>NUCLEOTIDE SEQUENCE [LARGE SCALE GENOMIC DNA]</scope>
    <source>
        <strain evidence="2 3">HX-22-17</strain>
    </source>
</reference>
<feature type="chain" id="PRO_5029480513" description="GLPGLI family protein" evidence="1">
    <location>
        <begin position="21"/>
        <end position="181"/>
    </location>
</feature>
<evidence type="ECO:0000256" key="1">
    <source>
        <dbReference type="SAM" id="SignalP"/>
    </source>
</evidence>
<protein>
    <recommendedName>
        <fullName evidence="4">GLPGLI family protein</fullName>
    </recommendedName>
</protein>
<feature type="signal peptide" evidence="1">
    <location>
        <begin position="1"/>
        <end position="20"/>
    </location>
</feature>
<keyword evidence="3" id="KW-1185">Reference proteome</keyword>
<evidence type="ECO:0000313" key="3">
    <source>
        <dbReference type="Proteomes" id="UP000488299"/>
    </source>
</evidence>
<sequence length="181" mass="20753">MRLLLLSFLLYISSSNLLIAQSKRVSLDSYERVRQNLLLQFIQQLGGPDSLGLRDKDVYYSFYFEKSTRVTDASQAQQEEGRLREIQTFKNVTIGYAQQYCSCQSVLDIKTLPVRYFKRTHPQVYNLVTKPTNMLGLAIDSTLFLIYCPAKNGKKNEVIAAAYFWPNAKICHISGARPETH</sequence>
<comment type="caution">
    <text evidence="2">The sequence shown here is derived from an EMBL/GenBank/DDBJ whole genome shotgun (WGS) entry which is preliminary data.</text>
</comment>
<proteinExistence type="predicted"/>